<dbReference type="CDD" id="cd07721">
    <property type="entry name" value="yflN-like_MBL-fold"/>
    <property type="match status" value="1"/>
</dbReference>
<dbReference type="InterPro" id="IPR001279">
    <property type="entry name" value="Metallo-B-lactamas"/>
</dbReference>
<dbReference type="EMBL" id="PVBQ01000005">
    <property type="protein sequence ID" value="PRD47776.1"/>
    <property type="molecule type" value="Genomic_DNA"/>
</dbReference>
<evidence type="ECO:0000313" key="3">
    <source>
        <dbReference type="Proteomes" id="UP000239711"/>
    </source>
</evidence>
<dbReference type="InterPro" id="IPR050855">
    <property type="entry name" value="NDM-1-like"/>
</dbReference>
<dbReference type="GO" id="GO:0016787">
    <property type="term" value="F:hydrolase activity"/>
    <property type="evidence" value="ECO:0007669"/>
    <property type="project" value="UniProtKB-KW"/>
</dbReference>
<dbReference type="Pfam" id="PF00753">
    <property type="entry name" value="Lactamase_B"/>
    <property type="match status" value="1"/>
</dbReference>
<evidence type="ECO:0000259" key="1">
    <source>
        <dbReference type="SMART" id="SM00849"/>
    </source>
</evidence>
<dbReference type="SMART" id="SM00849">
    <property type="entry name" value="Lactamase_B"/>
    <property type="match status" value="1"/>
</dbReference>
<name>A0A2S9J4Q2_9SPHI</name>
<sequence length="275" mass="31159">MEQSKDNKFIPMTSVSSNKGREVKEDVYYYTNQIVNLIMVGKPGGPWVLIDAGMPKCGDEILQVAQKRFGDNRKPEAIILTHGHFDHVGNIAHLLERWDVPVFAHILEHPYLTGVQDYPEPDSSVEGGLLAKISDIYPHQSIDISEHLFPLPEDGSIPFLSDWEWIHVPGHSPGQIALFRRRDGFLISADAFITVRQDSLYKVLLQKKEINGPPRYLTTNWEAAEESVKTLRDLRPQAVIPGHGQHMEGEELQTGLTELVEKFDELAKPHRGRFI</sequence>
<evidence type="ECO:0000313" key="2">
    <source>
        <dbReference type="EMBL" id="PRD47776.1"/>
    </source>
</evidence>
<dbReference type="RefSeq" id="WP_105716403.1">
    <property type="nucleotide sequence ID" value="NZ_PVBQ01000005.1"/>
</dbReference>
<dbReference type="SUPFAM" id="SSF56281">
    <property type="entry name" value="Metallo-hydrolase/oxidoreductase"/>
    <property type="match status" value="1"/>
</dbReference>
<dbReference type="PANTHER" id="PTHR42951:SF17">
    <property type="entry name" value="METALLO-BETA-LACTAMASE DOMAIN-CONTAINING PROTEIN"/>
    <property type="match status" value="1"/>
</dbReference>
<gene>
    <name evidence="2" type="ORF">C5745_07620</name>
</gene>
<keyword evidence="2" id="KW-0378">Hydrolase</keyword>
<keyword evidence="3" id="KW-1185">Reference proteome</keyword>
<proteinExistence type="predicted"/>
<dbReference type="Proteomes" id="UP000239711">
    <property type="component" value="Unassembled WGS sequence"/>
</dbReference>
<dbReference type="OrthoDB" id="9802248at2"/>
<accession>A0A2S9J4Q2</accession>
<dbReference type="AlphaFoldDB" id="A0A2S9J4Q2"/>
<dbReference type="Gene3D" id="3.60.15.10">
    <property type="entry name" value="Ribonuclease Z/Hydroxyacylglutathione hydrolase-like"/>
    <property type="match status" value="1"/>
</dbReference>
<feature type="domain" description="Metallo-beta-lactamase" evidence="1">
    <location>
        <begin position="34"/>
        <end position="243"/>
    </location>
</feature>
<protein>
    <submittedName>
        <fullName evidence="2">MBL fold metallo-hydrolase</fullName>
    </submittedName>
</protein>
<dbReference type="PANTHER" id="PTHR42951">
    <property type="entry name" value="METALLO-BETA-LACTAMASE DOMAIN-CONTAINING"/>
    <property type="match status" value="1"/>
</dbReference>
<reference evidence="2 3" key="1">
    <citation type="submission" date="2018-02" db="EMBL/GenBank/DDBJ databases">
        <title>The draft genome of Sphingobacterium sp. 5JN-11.</title>
        <authorList>
            <person name="Liu L."/>
            <person name="Li L."/>
            <person name="Liang L."/>
            <person name="Zhang X."/>
            <person name="Wang T."/>
        </authorList>
    </citation>
    <scope>NUCLEOTIDE SEQUENCE [LARGE SCALE GENOMIC DNA]</scope>
    <source>
        <strain evidence="2 3">5JN-11</strain>
    </source>
</reference>
<dbReference type="InterPro" id="IPR036866">
    <property type="entry name" value="RibonucZ/Hydroxyglut_hydro"/>
</dbReference>
<comment type="caution">
    <text evidence="2">The sequence shown here is derived from an EMBL/GenBank/DDBJ whole genome shotgun (WGS) entry which is preliminary data.</text>
</comment>
<organism evidence="2 3">
    <name type="scientific">Sphingobacterium haloxyli</name>
    <dbReference type="NCBI Taxonomy" id="2100533"/>
    <lineage>
        <taxon>Bacteria</taxon>
        <taxon>Pseudomonadati</taxon>
        <taxon>Bacteroidota</taxon>
        <taxon>Sphingobacteriia</taxon>
        <taxon>Sphingobacteriales</taxon>
        <taxon>Sphingobacteriaceae</taxon>
        <taxon>Sphingobacterium</taxon>
    </lineage>
</organism>